<accession>A0A6C0KQY0</accession>
<feature type="compositionally biased region" description="Basic residues" evidence="1">
    <location>
        <begin position="1"/>
        <end position="75"/>
    </location>
</feature>
<dbReference type="AlphaFoldDB" id="A0A6C0KQY0"/>
<organism evidence="2">
    <name type="scientific">viral metagenome</name>
    <dbReference type="NCBI Taxonomy" id="1070528"/>
    <lineage>
        <taxon>unclassified sequences</taxon>
        <taxon>metagenomes</taxon>
        <taxon>organismal metagenomes</taxon>
    </lineage>
</organism>
<sequence length="493" mass="57528">MNKKNKKSISKLKKSIHKKQKKQIKQNNTKKKAKNNTKKKAKHIKHNTKKKAKHIKDKNHKNNKNNKNNKKKPSRKNADKKGIEKVIANKTKPILNNYDVKAEKIFEPLARKNYTTRKSSSPKVVSKRRSYSPSINNKLLVRSLKTLPQMSIKLCDTLLHININNTCLSYNDKRVQSALLHNLKASKHLDVSRFIPPVQFLSNCWFNTMFVTFFFSDKGRKFFRFFRELMITGKKIDSTLIPEKFAKIFFILNLFIEASYNQTSKSNILFDKINSLTDKLNTNYFVYHIYAIINKPTNSINPDLLISNSKQIYDIPNIEDPGNPLTYYETILKYLKYNTLKLFKHSITKIVAIDDVLQSKFLASNTNVIPIMPNTNVIPDIIILEDFKSGSTFNNTITLKSAQSISYKYVLDSLIITNKDHFDPEANSHFVSVLTVNGLEYKFDGSSLSKLSRFDWKKMINVDKDWEFEEDPKYEPELYNFTKGYKIMFYYRS</sequence>
<evidence type="ECO:0000256" key="1">
    <source>
        <dbReference type="SAM" id="MobiDB-lite"/>
    </source>
</evidence>
<feature type="region of interest" description="Disordered" evidence="1">
    <location>
        <begin position="1"/>
        <end position="83"/>
    </location>
</feature>
<protein>
    <submittedName>
        <fullName evidence="2">Uncharacterized protein</fullName>
    </submittedName>
</protein>
<reference evidence="2" key="1">
    <citation type="journal article" date="2020" name="Nature">
        <title>Giant virus diversity and host interactions through global metagenomics.</title>
        <authorList>
            <person name="Schulz F."/>
            <person name="Roux S."/>
            <person name="Paez-Espino D."/>
            <person name="Jungbluth S."/>
            <person name="Walsh D.A."/>
            <person name="Denef V.J."/>
            <person name="McMahon K.D."/>
            <person name="Konstantinidis K.T."/>
            <person name="Eloe-Fadrosh E.A."/>
            <person name="Kyrpides N.C."/>
            <person name="Woyke T."/>
        </authorList>
    </citation>
    <scope>NUCLEOTIDE SEQUENCE</scope>
    <source>
        <strain evidence="2">GVMAG-S-3300013014-113</strain>
    </source>
</reference>
<name>A0A6C0KQY0_9ZZZZ</name>
<evidence type="ECO:0000313" key="2">
    <source>
        <dbReference type="EMBL" id="QHU19601.1"/>
    </source>
</evidence>
<proteinExistence type="predicted"/>
<dbReference type="EMBL" id="MN740953">
    <property type="protein sequence ID" value="QHU19601.1"/>
    <property type="molecule type" value="Genomic_DNA"/>
</dbReference>